<keyword evidence="3" id="KW-0963">Cytoplasm</keyword>
<protein>
    <recommendedName>
        <fullName evidence="13">Flagellar associated protein</fullName>
    </recommendedName>
</protein>
<evidence type="ECO:0000256" key="2">
    <source>
        <dbReference type="ARBA" id="ARBA00004496"/>
    </source>
</evidence>
<dbReference type="EMBL" id="BRYB01000995">
    <property type="protein sequence ID" value="GMI41351.1"/>
    <property type="molecule type" value="Genomic_DNA"/>
</dbReference>
<dbReference type="InterPro" id="IPR056310">
    <property type="entry name" value="Ig-CFAP74_4th"/>
</dbReference>
<evidence type="ECO:0000313" key="11">
    <source>
        <dbReference type="EMBL" id="GMI41351.1"/>
    </source>
</evidence>
<feature type="compositionally biased region" description="Basic and acidic residues" evidence="6">
    <location>
        <begin position="731"/>
        <end position="741"/>
    </location>
</feature>
<name>A0ABQ6N5E1_9STRA</name>
<evidence type="ECO:0008006" key="13">
    <source>
        <dbReference type="Google" id="ProtNLM"/>
    </source>
</evidence>
<feature type="region of interest" description="Disordered" evidence="6">
    <location>
        <begin position="495"/>
        <end position="519"/>
    </location>
</feature>
<comment type="subcellular location">
    <subcellularLocation>
        <location evidence="1">Cell projection</location>
        <location evidence="1">Cilium</location>
    </subcellularLocation>
    <subcellularLocation>
        <location evidence="2">Cytoplasm</location>
    </subcellularLocation>
</comment>
<feature type="region of interest" description="Disordered" evidence="6">
    <location>
        <begin position="309"/>
        <end position="356"/>
    </location>
</feature>
<organism evidence="11 12">
    <name type="scientific">Tetraparma gracilis</name>
    <dbReference type="NCBI Taxonomy" id="2962635"/>
    <lineage>
        <taxon>Eukaryota</taxon>
        <taxon>Sar</taxon>
        <taxon>Stramenopiles</taxon>
        <taxon>Ochrophyta</taxon>
        <taxon>Bolidophyceae</taxon>
        <taxon>Parmales</taxon>
        <taxon>Triparmaceae</taxon>
        <taxon>Tetraparma</taxon>
    </lineage>
</organism>
<keyword evidence="12" id="KW-1185">Reference proteome</keyword>
<dbReference type="Pfam" id="PF22544">
    <property type="entry name" value="HYDIN_VesB_CFA65-like_Ig"/>
    <property type="match status" value="1"/>
</dbReference>
<dbReference type="InterPro" id="IPR056307">
    <property type="entry name" value="Ig-CFAP74_3rd"/>
</dbReference>
<feature type="compositionally biased region" description="Basic and acidic residues" evidence="6">
    <location>
        <begin position="327"/>
        <end position="356"/>
    </location>
</feature>
<dbReference type="Pfam" id="PF24778">
    <property type="entry name" value="Ig-CFAP74_3rd"/>
    <property type="match status" value="1"/>
</dbReference>
<dbReference type="InterPro" id="IPR053879">
    <property type="entry name" value="HYDIN_VesB_CFA65-like_Ig"/>
</dbReference>
<comment type="caution">
    <text evidence="11">The sequence shown here is derived from an EMBL/GenBank/DDBJ whole genome shotgun (WGS) entry which is preliminary data.</text>
</comment>
<sequence>MSYLISRLNLSHLPPHKHHGALLAAANEIGHKTDVCNKKIRLSGEQQAVADAEKERLSGLVAEAAEAEAAFLEVQQSYDAHPLGRQGMPPELVREHDALLQNLQVSRSVEKTQRELASREAKVAVVAAHEAAAAEAELAKVADVEEDLARLNEGEVSRKRQFARGASKSEVKASLRLERRQRKKAAEYDKGLTAAAATEQIQVGVARKNHKEVAERVKETTKIANGSKQFMEEARQVDHQNRVAATLELKANTDASTAALRGRNERNAKKEAEKTRARKKEFDEILKMGGNPYVTFKKRDMERAAVIEEKRERDKVKHHQSQLAAKMVKEDEYNRKEDEQQKRNKEHEDEYRNEQGKEVIEKRNRDYLMSVTTNKTDLIDPTGKVFKIEASQVTTIQDASFGLGYNPRKDKTQLQDVIDMVHSKYPGTGTAEYARLVPKKKELGENNFEEEKGGAGLEGLVEPKGIQPGKNVGDMNRTGKEDPEELELDLMADASMPGSRATTPGTRGTDIHETGAFPKPKRSKFEENALKKARDMQRIRLEEGTEQVAGGRVFKGQAFVAKPDEILFKDFVLGKFYKRKILITNVSLTFNNFKILDLPETITDFFEIKYTRPGRMSAGRSVLLEITFMPKLNEDIIEELSFLSSTGPFSVPIRCLTQKVTPSVSTDTIRFDSIVMGEQVTFPLKINNNGAKPTMYHFLDPDTMERIEPNEAILARQALAKEGGESPRSPAAKDKTKKDSLHSPIAAEAEEIEYCKDEKELVEQSEAVGAACLEYTDGLSELQYSTIGSVGSYTSTTHYITFAPLSPGRFRENRILQFEGTDETIKISIVATSIKVPIYVKEPIVDMQCCVYDKLYRAKIVVKNRGKISFKAHAKVPPELKDFVSFNPDMGFIQPDVDFEIQMKFRPTAEILAKCGKYAIPGQEVIAVPMLVYVPEQALPVYYTLLAKLTTGRVSFSDPVINFNDCYVTQAMMKVVKLKNESRLPQKFGFVNLRPEVEVQPNDGFGVLLPLEEKEINVFFKPISAISHDFDLNIITTMNMPTSIRLKCQGVESPIKFTHTVLKFSSCCPGDKITHSVFATNTTNCRQVFEFAVPKPEKSFIRISPNVETLEPGQTVRLEIEYDPPSNLLPSAAAQSADAEGEEEKKTLEGEDAPSETDPSPSDPDAPPLPYYEGAVRTSTKDGDEPWSVHSRWSLPCFVREIPNGQAPISPRMEQPPLVAPPLFIDVHTCLVKRILDIDTSNLDFGQLAVGQVRVFPLRVRNLGNIPAPLIPSGLNSTGPFCIVNAIHDVPPKEFLQLSLQFAPIAQGVRSETLVLSCPTLGKTLTIVLKGEGVSPVLVVKPDGVTGETWGGESASITTIERWSTDGKPAAPGEGCKHVLAGDVATSEIVLSNSSVFPLRYHLENLERPHENFFGKVCYDITPPEAEIQPLQDVKLKVNFQPDHERLWSYKFETKISVPNQVEEHVVRLVGRCWNRQVYVVGGGDGELEDEEERVEEGMEDRFGLPRLLLGEEQKALEETGIKKPDRPNIVLKFRKDEEGEGELTEEEKKAGSERSVLVGCIALNDPKMGGAGTFEIEVDKDNGSSVYFSATPDKGSVAPGQELRVAFKFTPPQKPGQDGGGGIEVGQWTKVLAKVKCKGGYRPDDDPEEKVFNVLLEGYIHV</sequence>
<feature type="domain" description="CFAP74 second Ig-like" evidence="8">
    <location>
        <begin position="663"/>
        <end position="836"/>
    </location>
</feature>
<feature type="region of interest" description="Disordered" evidence="6">
    <location>
        <begin position="721"/>
        <end position="742"/>
    </location>
</feature>
<feature type="domain" description="CFAP74 third Ig-like" evidence="9">
    <location>
        <begin position="838"/>
        <end position="950"/>
    </location>
</feature>
<dbReference type="Gene3D" id="2.60.40.10">
    <property type="entry name" value="Immunoglobulins"/>
    <property type="match status" value="5"/>
</dbReference>
<keyword evidence="4" id="KW-0969">Cilium</keyword>
<dbReference type="Pfam" id="PF24771">
    <property type="entry name" value="Ig_CFAP74_1st"/>
    <property type="match status" value="1"/>
</dbReference>
<reference evidence="11 12" key="1">
    <citation type="journal article" date="2023" name="Commun. Biol.">
        <title>Genome analysis of Parmales, the sister group of diatoms, reveals the evolutionary specialization of diatoms from phago-mixotrophs to photoautotrophs.</title>
        <authorList>
            <person name="Ban H."/>
            <person name="Sato S."/>
            <person name="Yoshikawa S."/>
            <person name="Yamada K."/>
            <person name="Nakamura Y."/>
            <person name="Ichinomiya M."/>
            <person name="Sato N."/>
            <person name="Blanc-Mathieu R."/>
            <person name="Endo H."/>
            <person name="Kuwata A."/>
            <person name="Ogata H."/>
        </authorList>
    </citation>
    <scope>NUCLEOTIDE SEQUENCE [LARGE SCALE GENOMIC DNA]</scope>
</reference>
<evidence type="ECO:0000256" key="6">
    <source>
        <dbReference type="SAM" id="MobiDB-lite"/>
    </source>
</evidence>
<dbReference type="Pfam" id="PF24798">
    <property type="entry name" value="Ig-CFAP74_4th"/>
    <property type="match status" value="1"/>
</dbReference>
<feature type="region of interest" description="Disordered" evidence="6">
    <location>
        <begin position="458"/>
        <end position="481"/>
    </location>
</feature>
<feature type="domain" description="HYDIN/VesB/CFA65-like Ig-like" evidence="7">
    <location>
        <begin position="1235"/>
        <end position="1332"/>
    </location>
</feature>
<evidence type="ECO:0000256" key="5">
    <source>
        <dbReference type="ARBA" id="ARBA00023273"/>
    </source>
</evidence>
<dbReference type="PANTHER" id="PTHR22538">
    <property type="entry name" value="CILIA- AND FLAGELLA-ASSOCIATED PROTEIN 74"/>
    <property type="match status" value="1"/>
</dbReference>
<dbReference type="InterPro" id="IPR013783">
    <property type="entry name" value="Ig-like_fold"/>
</dbReference>
<evidence type="ECO:0000256" key="1">
    <source>
        <dbReference type="ARBA" id="ARBA00004138"/>
    </source>
</evidence>
<evidence type="ECO:0000313" key="12">
    <source>
        <dbReference type="Proteomes" id="UP001165060"/>
    </source>
</evidence>
<evidence type="ECO:0000256" key="3">
    <source>
        <dbReference type="ARBA" id="ARBA00022490"/>
    </source>
</evidence>
<keyword evidence="5" id="KW-0966">Cell projection</keyword>
<gene>
    <name evidence="11" type="ORF">TeGR_g7348</name>
</gene>
<feature type="compositionally biased region" description="Pro residues" evidence="6">
    <location>
        <begin position="1161"/>
        <end position="1170"/>
    </location>
</feature>
<evidence type="ECO:0000259" key="8">
    <source>
        <dbReference type="Pfam" id="PF24770"/>
    </source>
</evidence>
<feature type="region of interest" description="Disordered" evidence="6">
    <location>
        <begin position="1124"/>
        <end position="1186"/>
    </location>
</feature>
<dbReference type="Pfam" id="PF24770">
    <property type="entry name" value="Ig-CFAP74_2"/>
    <property type="match status" value="1"/>
</dbReference>
<accession>A0ABQ6N5E1</accession>
<feature type="domain" description="CFAP74 fourth Ig-like" evidence="10">
    <location>
        <begin position="956"/>
        <end position="1050"/>
    </location>
</feature>
<evidence type="ECO:0000259" key="10">
    <source>
        <dbReference type="Pfam" id="PF24798"/>
    </source>
</evidence>
<dbReference type="Proteomes" id="UP001165060">
    <property type="component" value="Unassembled WGS sequence"/>
</dbReference>
<evidence type="ECO:0000256" key="4">
    <source>
        <dbReference type="ARBA" id="ARBA00023069"/>
    </source>
</evidence>
<proteinExistence type="predicted"/>
<evidence type="ECO:0000259" key="7">
    <source>
        <dbReference type="Pfam" id="PF22544"/>
    </source>
</evidence>
<dbReference type="InterPro" id="IPR056306">
    <property type="entry name" value="Ig-CFAP74_2nd"/>
</dbReference>
<dbReference type="PANTHER" id="PTHR22538:SF0">
    <property type="entry name" value="CILIA- AND FLAGELLA-ASSOCIATED PROTEIN 74"/>
    <property type="match status" value="1"/>
</dbReference>
<evidence type="ECO:0000259" key="9">
    <source>
        <dbReference type="Pfam" id="PF24778"/>
    </source>
</evidence>